<accession>A0A2T2YAN8</accession>
<dbReference type="PROSITE" id="PS51257">
    <property type="entry name" value="PROKAR_LIPOPROTEIN"/>
    <property type="match status" value="1"/>
</dbReference>
<dbReference type="Proteomes" id="UP000240357">
    <property type="component" value="Unassembled WGS sequence"/>
</dbReference>
<name>A0A2T2YAN8_9BACT</name>
<evidence type="ECO:0008006" key="3">
    <source>
        <dbReference type="Google" id="ProtNLM"/>
    </source>
</evidence>
<organism evidence="1 2">
    <name type="scientific">Adhaeribacter arboris</name>
    <dbReference type="NCBI Taxonomy" id="2072846"/>
    <lineage>
        <taxon>Bacteria</taxon>
        <taxon>Pseudomonadati</taxon>
        <taxon>Bacteroidota</taxon>
        <taxon>Cytophagia</taxon>
        <taxon>Cytophagales</taxon>
        <taxon>Hymenobacteraceae</taxon>
        <taxon>Adhaeribacter</taxon>
    </lineage>
</organism>
<dbReference type="EMBL" id="PYFT01000001">
    <property type="protein sequence ID" value="PSR52563.1"/>
    <property type="molecule type" value="Genomic_DNA"/>
</dbReference>
<dbReference type="AlphaFoldDB" id="A0A2T2YAN8"/>
<reference evidence="1 2" key="1">
    <citation type="submission" date="2018-03" db="EMBL/GenBank/DDBJ databases">
        <title>Adhaeribacter sp. HMF7605 Genome sequencing and assembly.</title>
        <authorList>
            <person name="Kang H."/>
            <person name="Kang J."/>
            <person name="Cha I."/>
            <person name="Kim H."/>
            <person name="Joh K."/>
        </authorList>
    </citation>
    <scope>NUCLEOTIDE SEQUENCE [LARGE SCALE GENOMIC DNA]</scope>
    <source>
        <strain evidence="1 2">HMF7605</strain>
    </source>
</reference>
<dbReference type="OrthoDB" id="1436925at2"/>
<protein>
    <recommendedName>
        <fullName evidence="3">Viral A-type inclusion protein</fullName>
    </recommendedName>
</protein>
<sequence>MKHWSRYLILIILTSLYSCSISEKEQLKKLEEQVLTRHDEVMSQMDKIYQKQRKLQTYLQKADSTKSDGKLVRKQIVDLKMADEAMMDWMHQYKSPTNLTPEKANLYLQDQLVKIKQVKKQVEGALANSEK</sequence>
<comment type="caution">
    <text evidence="1">The sequence shown here is derived from an EMBL/GenBank/DDBJ whole genome shotgun (WGS) entry which is preliminary data.</text>
</comment>
<proteinExistence type="predicted"/>
<dbReference type="RefSeq" id="WP_106926308.1">
    <property type="nucleotide sequence ID" value="NZ_PYFT01000001.1"/>
</dbReference>
<gene>
    <name evidence="1" type="ORF">AHMF7605_02990</name>
</gene>
<keyword evidence="2" id="KW-1185">Reference proteome</keyword>
<evidence type="ECO:0000313" key="1">
    <source>
        <dbReference type="EMBL" id="PSR52563.1"/>
    </source>
</evidence>
<evidence type="ECO:0000313" key="2">
    <source>
        <dbReference type="Proteomes" id="UP000240357"/>
    </source>
</evidence>